<organism evidence="1 2">
    <name type="scientific">Pseudocercospora musae</name>
    <dbReference type="NCBI Taxonomy" id="113226"/>
    <lineage>
        <taxon>Eukaryota</taxon>
        <taxon>Fungi</taxon>
        <taxon>Dikarya</taxon>
        <taxon>Ascomycota</taxon>
        <taxon>Pezizomycotina</taxon>
        <taxon>Dothideomycetes</taxon>
        <taxon>Dothideomycetidae</taxon>
        <taxon>Mycosphaerellales</taxon>
        <taxon>Mycosphaerellaceae</taxon>
        <taxon>Pseudocercospora</taxon>
    </lineage>
</organism>
<evidence type="ECO:0000313" key="2">
    <source>
        <dbReference type="Proteomes" id="UP000073492"/>
    </source>
</evidence>
<protein>
    <submittedName>
        <fullName evidence="1">Uncharacterized protein</fullName>
    </submittedName>
</protein>
<dbReference type="AlphaFoldDB" id="A0A139IJT5"/>
<dbReference type="Proteomes" id="UP000073492">
    <property type="component" value="Unassembled WGS sequence"/>
</dbReference>
<accession>A0A139IJT5</accession>
<reference evidence="1 2" key="1">
    <citation type="submission" date="2015-07" db="EMBL/GenBank/DDBJ databases">
        <title>Comparative genomics of the Sigatoka disease complex on banana suggests a link between parallel evolutionary changes in Pseudocercospora fijiensis and Pseudocercospora eumusae and increased virulence on the banana host.</title>
        <authorList>
            <person name="Chang T.-C."/>
            <person name="Salvucci A."/>
            <person name="Crous P.W."/>
            <person name="Stergiopoulos I."/>
        </authorList>
    </citation>
    <scope>NUCLEOTIDE SEQUENCE [LARGE SCALE GENOMIC DNA]</scope>
    <source>
        <strain evidence="1 2">CBS 116634</strain>
    </source>
</reference>
<gene>
    <name evidence="1" type="ORF">AC579_7770</name>
</gene>
<comment type="caution">
    <text evidence="1">The sequence shown here is derived from an EMBL/GenBank/DDBJ whole genome shotgun (WGS) entry which is preliminary data.</text>
</comment>
<evidence type="ECO:0000313" key="1">
    <source>
        <dbReference type="EMBL" id="KXT15013.1"/>
    </source>
</evidence>
<dbReference type="EMBL" id="LFZO01000069">
    <property type="protein sequence ID" value="KXT15013.1"/>
    <property type="molecule type" value="Genomic_DNA"/>
</dbReference>
<keyword evidence="2" id="KW-1185">Reference proteome</keyword>
<proteinExistence type="predicted"/>
<name>A0A139IJT5_9PEZI</name>
<sequence length="139" mass="16124">MRCTLHIVERRVEDGRPTRSPYAESCQQNSASWRTLAAGREQRRATNSPSLAGSQVREMRLSLSCCFWSFLASAGVRGANEQQRRFKRKSSPLSCDTPHRSKAMWRLLYSEYQQQAPSVSRRQRRPFFHPPCRDEAHLL</sequence>